<dbReference type="PANTHER" id="PTHR44329:SF288">
    <property type="entry name" value="MITOGEN-ACTIVATED PROTEIN KINASE KINASE KINASE 20"/>
    <property type="match status" value="1"/>
</dbReference>
<dbReference type="InterPro" id="IPR011009">
    <property type="entry name" value="Kinase-like_dom_sf"/>
</dbReference>
<evidence type="ECO:0000256" key="4">
    <source>
        <dbReference type="ARBA" id="ARBA00022840"/>
    </source>
</evidence>
<dbReference type="GO" id="GO:0005524">
    <property type="term" value="F:ATP binding"/>
    <property type="evidence" value="ECO:0007669"/>
    <property type="project" value="UniProtKB-UniRule"/>
</dbReference>
<dbReference type="Gene3D" id="3.30.200.20">
    <property type="entry name" value="Phosphorylase Kinase, domain 1"/>
    <property type="match status" value="2"/>
</dbReference>
<dbReference type="PROSITE" id="PS51886">
    <property type="entry name" value="TLDC"/>
    <property type="match status" value="1"/>
</dbReference>
<dbReference type="InterPro" id="IPR017441">
    <property type="entry name" value="Protein_kinase_ATP_BS"/>
</dbReference>
<reference evidence="9" key="1">
    <citation type="submission" date="2021-06" db="EMBL/GenBank/DDBJ databases">
        <authorList>
            <person name="Kallberg Y."/>
            <person name="Tangrot J."/>
            <person name="Rosling A."/>
        </authorList>
    </citation>
    <scope>NUCLEOTIDE SEQUENCE</scope>
    <source>
        <strain evidence="9">FL966</strain>
    </source>
</reference>
<accession>A0A9N9AZ96</accession>
<gene>
    <name evidence="9" type="ORF">CPELLU_LOCUS4708</name>
</gene>
<evidence type="ECO:0000256" key="6">
    <source>
        <dbReference type="SAM" id="MobiDB-lite"/>
    </source>
</evidence>
<dbReference type="InterPro" id="IPR006571">
    <property type="entry name" value="TLDc_dom"/>
</dbReference>
<dbReference type="SUPFAM" id="SSF56112">
    <property type="entry name" value="Protein kinase-like (PK-like)"/>
    <property type="match status" value="3"/>
</dbReference>
<feature type="region of interest" description="Disordered" evidence="6">
    <location>
        <begin position="143"/>
        <end position="164"/>
    </location>
</feature>
<dbReference type="OrthoDB" id="2435836at2759"/>
<keyword evidence="2 5" id="KW-0547">Nucleotide-binding</keyword>
<dbReference type="InterPro" id="IPR000719">
    <property type="entry name" value="Prot_kinase_dom"/>
</dbReference>
<evidence type="ECO:0000313" key="10">
    <source>
        <dbReference type="Proteomes" id="UP000789759"/>
    </source>
</evidence>
<sequence>MNSTNENTLNNDNDTTNNESRNCKTLLEYSDKFEEYLNNSNIHKFDHLQFKNSGIVGRGGSAIVYKATYKGKNYALKSLNNNLFMDDNSFYRSRRELKNLYQVNHPNIIKFYGIIRDKIKKDLEELSTKTTLDFITNKINHSKNSDKDTKHQFTSSPSGNLNADNYLEDNKNTLSKEFKNNQDKSITIRINDDLSNDLVISTPTTLINGDGNEIINKQIENIIDPLETIINEYKIDIHDYNEFTNVSEISKNLHSQIERATWKNRGLTVAIKSLIKIEGESAIRNFAREKRPNIQEVFKVLQSEPLINSQIQIQTTIEFNDEAIQNNPVQLHDETLLSNVYEPKRDSISNISARLRDEVSLSSIHEPKNESEEYLIKQVHFDHIFRWINQTSRKGFRKIFPKNSYTFKLLIRGSRDGFTPASFHDKCDNKGPTLTILKIKDENSILGGYNPLDWKSPKEGKQCITNKSFIFNLDLDNPNKSIFNEDMLFDKKDIRGGESNNIAHDLNKTLLEYSEQLETYLDKFNIKKYDISQFSDYETVGRGGTAIVYKATLQGKKYALKNLNSNLSMNYNSFKKARREFKLLYEIDNPNIVKFYGILRVAIILEISKNQREKIIPNTPIDYIDLYSKCWSSNPDQRPTLDKIKIELEKLSTETTVKFIINNITTHNQQAISPLTENLIFINDYDESNVDTVVVGSTSGEENSKLDASDVLIDSLEKIINENEISLYDHNEFTNFSKIGKTIEKAYWKNRGLTVALKSLKIEGENTIENFSREVYNLF</sequence>
<dbReference type="PROSITE" id="PS50011">
    <property type="entry name" value="PROTEIN_KINASE_DOM"/>
    <property type="match status" value="1"/>
</dbReference>
<proteinExistence type="predicted"/>
<keyword evidence="4 5" id="KW-0067">ATP-binding</keyword>
<evidence type="ECO:0000256" key="3">
    <source>
        <dbReference type="ARBA" id="ARBA00022777"/>
    </source>
</evidence>
<evidence type="ECO:0000259" key="8">
    <source>
        <dbReference type="PROSITE" id="PS51886"/>
    </source>
</evidence>
<dbReference type="PROSITE" id="PS00107">
    <property type="entry name" value="PROTEIN_KINASE_ATP"/>
    <property type="match status" value="1"/>
</dbReference>
<feature type="compositionally biased region" description="Polar residues" evidence="6">
    <location>
        <begin position="152"/>
        <end position="163"/>
    </location>
</feature>
<evidence type="ECO:0000256" key="1">
    <source>
        <dbReference type="ARBA" id="ARBA00022679"/>
    </source>
</evidence>
<evidence type="ECO:0000259" key="7">
    <source>
        <dbReference type="PROSITE" id="PS50011"/>
    </source>
</evidence>
<dbReference type="Pfam" id="PF07534">
    <property type="entry name" value="TLD"/>
    <property type="match status" value="1"/>
</dbReference>
<evidence type="ECO:0000256" key="2">
    <source>
        <dbReference type="ARBA" id="ARBA00022741"/>
    </source>
</evidence>
<comment type="caution">
    <text evidence="9">The sequence shown here is derived from an EMBL/GenBank/DDBJ whole genome shotgun (WGS) entry which is preliminary data.</text>
</comment>
<keyword evidence="10" id="KW-1185">Reference proteome</keyword>
<dbReference type="AlphaFoldDB" id="A0A9N9AZ96"/>
<feature type="domain" description="TLDc" evidence="8">
    <location>
        <begin position="374"/>
        <end position="535"/>
    </location>
</feature>
<evidence type="ECO:0000313" key="9">
    <source>
        <dbReference type="EMBL" id="CAG8550087.1"/>
    </source>
</evidence>
<name>A0A9N9AZ96_9GLOM</name>
<keyword evidence="3" id="KW-0418">Kinase</keyword>
<dbReference type="PANTHER" id="PTHR44329">
    <property type="entry name" value="SERINE/THREONINE-PROTEIN KINASE TNNI3K-RELATED"/>
    <property type="match status" value="1"/>
</dbReference>
<evidence type="ECO:0000256" key="5">
    <source>
        <dbReference type="PROSITE-ProRule" id="PRU10141"/>
    </source>
</evidence>
<keyword evidence="1" id="KW-0808">Transferase</keyword>
<feature type="region of interest" description="Disordered" evidence="6">
    <location>
        <begin position="1"/>
        <end position="20"/>
    </location>
</feature>
<protein>
    <submittedName>
        <fullName evidence="9">16149_t:CDS:1</fullName>
    </submittedName>
</protein>
<dbReference type="Gene3D" id="1.10.510.10">
    <property type="entry name" value="Transferase(Phosphotransferase) domain 1"/>
    <property type="match status" value="1"/>
</dbReference>
<dbReference type="GO" id="GO:0004674">
    <property type="term" value="F:protein serine/threonine kinase activity"/>
    <property type="evidence" value="ECO:0007669"/>
    <property type="project" value="TreeGrafter"/>
</dbReference>
<feature type="binding site" evidence="5">
    <location>
        <position position="561"/>
    </location>
    <ligand>
        <name>ATP</name>
        <dbReference type="ChEBI" id="CHEBI:30616"/>
    </ligand>
</feature>
<feature type="domain" description="Protein kinase" evidence="7">
    <location>
        <begin position="534"/>
        <end position="779"/>
    </location>
</feature>
<dbReference type="Proteomes" id="UP000789759">
    <property type="component" value="Unassembled WGS sequence"/>
</dbReference>
<dbReference type="EMBL" id="CAJVQA010002530">
    <property type="protein sequence ID" value="CAG8550087.1"/>
    <property type="molecule type" value="Genomic_DNA"/>
</dbReference>
<dbReference type="InterPro" id="IPR051681">
    <property type="entry name" value="Ser/Thr_Kinases-Pseudokinases"/>
</dbReference>
<organism evidence="9 10">
    <name type="scientific">Cetraspora pellucida</name>
    <dbReference type="NCBI Taxonomy" id="1433469"/>
    <lineage>
        <taxon>Eukaryota</taxon>
        <taxon>Fungi</taxon>
        <taxon>Fungi incertae sedis</taxon>
        <taxon>Mucoromycota</taxon>
        <taxon>Glomeromycotina</taxon>
        <taxon>Glomeromycetes</taxon>
        <taxon>Diversisporales</taxon>
        <taxon>Gigasporaceae</taxon>
        <taxon>Cetraspora</taxon>
    </lineage>
</organism>